<sequence length="369" mass="42401">MEDEMTERFGLFHTMTITPRKFPSIDLFDVNGNALDINRLTLKYHLILITLKSTTCPACPELLKLLNLYGLDENTHDYVDPFTHQQRTIDPMRKKWGLNYMEQFFRLLLKHDAYFIILCPGTNREVQEIQHKTPFLDYPFVSTEGGANRLVKALKVQLSEEEFMPAILGVSPHTLSVDSVYIGRGPGQYFHQHLLNRLIHLRLKQEHTGILLVQQAHETIQLLKRRQLKCQEGNLAMARLSLSVPTPTEPAVCEPSVFDQLPSELVEWILSSFELNELVKASGTCRLFYRSVCQVMIIQVRSQVASLASALPPLDRDESEVILLDRWSGTYPEGASFEILSSFISTLSNTLSEIDRWTKQWSPRRTRSR</sequence>
<reference evidence="1 2" key="1">
    <citation type="submission" date="2016-03" db="EMBL/GenBank/DDBJ databases">
        <title>Choanephora cucurbitarum.</title>
        <authorList>
            <person name="Min B."/>
            <person name="Park H."/>
            <person name="Park J.-H."/>
            <person name="Shin H.-D."/>
            <person name="Choi I.-G."/>
        </authorList>
    </citation>
    <scope>NUCLEOTIDE SEQUENCE [LARGE SCALE GENOMIC DNA]</scope>
    <source>
        <strain evidence="1 2">KUS-F28377</strain>
    </source>
</reference>
<dbReference type="InParanoid" id="A0A1C7NN88"/>
<proteinExistence type="predicted"/>
<evidence type="ECO:0008006" key="3">
    <source>
        <dbReference type="Google" id="ProtNLM"/>
    </source>
</evidence>
<keyword evidence="2" id="KW-1185">Reference proteome</keyword>
<dbReference type="Proteomes" id="UP000093000">
    <property type="component" value="Unassembled WGS sequence"/>
</dbReference>
<evidence type="ECO:0000313" key="1">
    <source>
        <dbReference type="EMBL" id="OBZ90593.1"/>
    </source>
</evidence>
<organism evidence="1 2">
    <name type="scientific">Choanephora cucurbitarum</name>
    <dbReference type="NCBI Taxonomy" id="101091"/>
    <lineage>
        <taxon>Eukaryota</taxon>
        <taxon>Fungi</taxon>
        <taxon>Fungi incertae sedis</taxon>
        <taxon>Mucoromycota</taxon>
        <taxon>Mucoromycotina</taxon>
        <taxon>Mucoromycetes</taxon>
        <taxon>Mucorales</taxon>
        <taxon>Mucorineae</taxon>
        <taxon>Choanephoraceae</taxon>
        <taxon>Choanephoroideae</taxon>
        <taxon>Choanephora</taxon>
    </lineage>
</organism>
<accession>A0A1C7NN88</accession>
<dbReference type="InterPro" id="IPR036047">
    <property type="entry name" value="F-box-like_dom_sf"/>
</dbReference>
<evidence type="ECO:0000313" key="2">
    <source>
        <dbReference type="Proteomes" id="UP000093000"/>
    </source>
</evidence>
<dbReference type="OrthoDB" id="2360568at2759"/>
<name>A0A1C7NN88_9FUNG</name>
<dbReference type="SUPFAM" id="SSF81383">
    <property type="entry name" value="F-box domain"/>
    <property type="match status" value="1"/>
</dbReference>
<dbReference type="EMBL" id="LUGH01000042">
    <property type="protein sequence ID" value="OBZ90593.1"/>
    <property type="molecule type" value="Genomic_DNA"/>
</dbReference>
<gene>
    <name evidence="1" type="ORF">A0J61_01351</name>
</gene>
<protein>
    <recommendedName>
        <fullName evidence="3">F-box domain-containing protein</fullName>
    </recommendedName>
</protein>
<comment type="caution">
    <text evidence="1">The sequence shown here is derived from an EMBL/GenBank/DDBJ whole genome shotgun (WGS) entry which is preliminary data.</text>
</comment>
<dbReference type="AlphaFoldDB" id="A0A1C7NN88"/>